<sequence length="616" mass="67755">MTTALPKKRKKAAVKTAQHRPATRRRRFKHDTLVAVDLFSGFGGMTRGIEAAGIDVISAANHAEYKVEVHEANHPNAEHWIADLVDREASNYHSVRDLPPGDMLCAGVSCVNHSPANTKKAYAQGLSLFDLDDPEFDERVTKSERDRATANCVLHYAAQHHPRLILVECTTELTSWGPQVPGKKYGDGTTFRWWIKQFEKLGYRYRILYLNSMFFGVPQSRDRLYIAMWDRALPTPDLDHRPVSWCGFCANMVEAVWTWRTGVSPTGRVTYGRQYDYRCPSCRHQVIPPMTPSLAALDLSDLGTRIGDRDKALADTTMARAERCRQRFAEFPAVLMPAKAQRGSERHPWQPLATQTSQQETGILSTGAIMGVAGHTFERPGSDCRSRDLSQPLWAQTATNTTGLLTPPLAMAIDNYQGAGRGTDEPLPTQVGSETLGLLSAGIVPYRRNTVPTSHGEAMPTVTTEQIPGLLTAAGMIKNNGSIDEAHYRSYPMSEALGTVVGSAVTQGMLFSGWKPDTAAASVSQVGDYSLVTPTPEWQAALADLRLEDCYYRMMGAHEIGRGCGFDVDFGTHRGTFIVWGSARNQTDGFGNAVSPAVGTWLGTRLRAIVHTEEAA</sequence>
<evidence type="ECO:0000256" key="4">
    <source>
        <dbReference type="ARBA" id="ARBA00022691"/>
    </source>
</evidence>
<keyword evidence="8" id="KW-1185">Reference proteome</keyword>
<dbReference type="EMBL" id="AP022566">
    <property type="protein sequence ID" value="BBX30508.1"/>
    <property type="molecule type" value="Genomic_DNA"/>
</dbReference>
<accession>A0A6N4V1Q3</accession>
<geneLocation type="plasmid" evidence="7 8">
    <name>pJCM12272</name>
</geneLocation>
<evidence type="ECO:0000256" key="3">
    <source>
        <dbReference type="ARBA" id="ARBA00022679"/>
    </source>
</evidence>
<gene>
    <name evidence="7" type="primary">dcm</name>
    <name evidence="7" type="ORF">MALV_56330</name>
</gene>
<evidence type="ECO:0000256" key="6">
    <source>
        <dbReference type="SAM" id="MobiDB-lite"/>
    </source>
</evidence>
<evidence type="ECO:0000313" key="8">
    <source>
        <dbReference type="Proteomes" id="UP000466906"/>
    </source>
</evidence>
<keyword evidence="5" id="KW-0680">Restriction system</keyword>
<dbReference type="GO" id="GO:0009307">
    <property type="term" value="P:DNA restriction-modification system"/>
    <property type="evidence" value="ECO:0007669"/>
    <property type="project" value="UniProtKB-KW"/>
</dbReference>
<evidence type="ECO:0000313" key="7">
    <source>
        <dbReference type="EMBL" id="BBX30508.1"/>
    </source>
</evidence>
<dbReference type="InterPro" id="IPR050390">
    <property type="entry name" value="C5-Methyltransferase"/>
</dbReference>
<dbReference type="Proteomes" id="UP000466906">
    <property type="component" value="Plasmid pJCM12272"/>
</dbReference>
<proteinExistence type="predicted"/>
<dbReference type="KEGG" id="malv:MALV_56330"/>
<dbReference type="GO" id="GO:0044027">
    <property type="term" value="P:negative regulation of gene expression via chromosomal CpG island methylation"/>
    <property type="evidence" value="ECO:0007669"/>
    <property type="project" value="TreeGrafter"/>
</dbReference>
<organism evidence="7 8">
    <name type="scientific">Mycolicibacterium alvei</name>
    <dbReference type="NCBI Taxonomy" id="67081"/>
    <lineage>
        <taxon>Bacteria</taxon>
        <taxon>Bacillati</taxon>
        <taxon>Actinomycetota</taxon>
        <taxon>Actinomycetes</taxon>
        <taxon>Mycobacteriales</taxon>
        <taxon>Mycobacteriaceae</taxon>
        <taxon>Mycolicibacterium</taxon>
    </lineage>
</organism>
<evidence type="ECO:0000256" key="5">
    <source>
        <dbReference type="ARBA" id="ARBA00022747"/>
    </source>
</evidence>
<dbReference type="EC" id="2.1.1.37" evidence="1"/>
<keyword evidence="3 7" id="KW-0808">Transferase</keyword>
<dbReference type="PANTHER" id="PTHR10629">
    <property type="entry name" value="CYTOSINE-SPECIFIC METHYLTRANSFERASE"/>
    <property type="match status" value="1"/>
</dbReference>
<feature type="region of interest" description="Disordered" evidence="6">
    <location>
        <begin position="1"/>
        <end position="24"/>
    </location>
</feature>
<dbReference type="GO" id="GO:0003677">
    <property type="term" value="F:DNA binding"/>
    <property type="evidence" value="ECO:0007669"/>
    <property type="project" value="TreeGrafter"/>
</dbReference>
<dbReference type="RefSeq" id="WP_088305641.1">
    <property type="nucleotide sequence ID" value="NZ_AP022566.1"/>
</dbReference>
<dbReference type="AlphaFoldDB" id="A0A6N4V1Q3"/>
<dbReference type="InterPro" id="IPR001525">
    <property type="entry name" value="C5_MeTfrase"/>
</dbReference>
<dbReference type="GO" id="GO:0003886">
    <property type="term" value="F:DNA (cytosine-5-)-methyltransferase activity"/>
    <property type="evidence" value="ECO:0007669"/>
    <property type="project" value="UniProtKB-EC"/>
</dbReference>
<dbReference type="Pfam" id="PF00145">
    <property type="entry name" value="DNA_methylase"/>
    <property type="match status" value="2"/>
</dbReference>
<keyword evidence="7" id="KW-0614">Plasmid</keyword>
<evidence type="ECO:0000256" key="2">
    <source>
        <dbReference type="ARBA" id="ARBA00022603"/>
    </source>
</evidence>
<keyword evidence="2 7" id="KW-0489">Methyltransferase</keyword>
<reference evidence="7 8" key="1">
    <citation type="journal article" date="2019" name="Emerg. Microbes Infect.">
        <title>Comprehensive subspecies identification of 175 nontuberculous mycobacteria species based on 7547 genomic profiles.</title>
        <authorList>
            <person name="Matsumoto Y."/>
            <person name="Kinjo T."/>
            <person name="Motooka D."/>
            <person name="Nabeya D."/>
            <person name="Jung N."/>
            <person name="Uechi K."/>
            <person name="Horii T."/>
            <person name="Iida T."/>
            <person name="Fujita J."/>
            <person name="Nakamura S."/>
        </authorList>
    </citation>
    <scope>NUCLEOTIDE SEQUENCE [LARGE SCALE GENOMIC DNA]</scope>
    <source>
        <strain evidence="7 8">JCM 12272</strain>
        <plasmid evidence="7">pJCM12272</plasmid>
    </source>
</reference>
<name>A0A6N4V1Q3_9MYCO</name>
<dbReference type="Gene3D" id="3.40.50.150">
    <property type="entry name" value="Vaccinia Virus protein VP39"/>
    <property type="match status" value="1"/>
</dbReference>
<keyword evidence="4" id="KW-0949">S-adenosyl-L-methionine</keyword>
<dbReference type="SUPFAM" id="SSF53335">
    <property type="entry name" value="S-adenosyl-L-methionine-dependent methyltransferases"/>
    <property type="match status" value="1"/>
</dbReference>
<dbReference type="REBASE" id="372683">
    <property type="entry name" value="M.Mal12272ORF56330P"/>
</dbReference>
<protein>
    <recommendedName>
        <fullName evidence="1">DNA (cytosine-5-)-methyltransferase</fullName>
        <ecNumber evidence="1">2.1.1.37</ecNumber>
    </recommendedName>
</protein>
<feature type="region of interest" description="Disordered" evidence="6">
    <location>
        <begin position="340"/>
        <end position="359"/>
    </location>
</feature>
<dbReference type="PANTHER" id="PTHR10629:SF52">
    <property type="entry name" value="DNA (CYTOSINE-5)-METHYLTRANSFERASE 1"/>
    <property type="match status" value="1"/>
</dbReference>
<dbReference type="InterPro" id="IPR029063">
    <property type="entry name" value="SAM-dependent_MTases_sf"/>
</dbReference>
<dbReference type="PRINTS" id="PR00105">
    <property type="entry name" value="C5METTRFRASE"/>
</dbReference>
<dbReference type="GO" id="GO:0032259">
    <property type="term" value="P:methylation"/>
    <property type="evidence" value="ECO:0007669"/>
    <property type="project" value="UniProtKB-KW"/>
</dbReference>
<evidence type="ECO:0000256" key="1">
    <source>
        <dbReference type="ARBA" id="ARBA00011975"/>
    </source>
</evidence>